<name>A0ACB8CU10_DERSI</name>
<accession>A0ACB8CU10</accession>
<comment type="caution">
    <text evidence="1">The sequence shown here is derived from an EMBL/GenBank/DDBJ whole genome shotgun (WGS) entry which is preliminary data.</text>
</comment>
<dbReference type="Proteomes" id="UP000821865">
    <property type="component" value="Chromosome 5"/>
</dbReference>
<evidence type="ECO:0000313" key="2">
    <source>
        <dbReference type="Proteomes" id="UP000821865"/>
    </source>
</evidence>
<dbReference type="EMBL" id="CM023474">
    <property type="protein sequence ID" value="KAH7950497.1"/>
    <property type="molecule type" value="Genomic_DNA"/>
</dbReference>
<reference evidence="1" key="1">
    <citation type="submission" date="2020-05" db="EMBL/GenBank/DDBJ databases">
        <title>Large-scale comparative analyses of tick genomes elucidate their genetic diversity and vector capacities.</title>
        <authorList>
            <person name="Jia N."/>
            <person name="Wang J."/>
            <person name="Shi W."/>
            <person name="Du L."/>
            <person name="Sun Y."/>
            <person name="Zhan W."/>
            <person name="Jiang J."/>
            <person name="Wang Q."/>
            <person name="Zhang B."/>
            <person name="Ji P."/>
            <person name="Sakyi L.B."/>
            <person name="Cui X."/>
            <person name="Yuan T."/>
            <person name="Jiang B."/>
            <person name="Yang W."/>
            <person name="Lam T.T.-Y."/>
            <person name="Chang Q."/>
            <person name="Ding S."/>
            <person name="Wang X."/>
            <person name="Zhu J."/>
            <person name="Ruan X."/>
            <person name="Zhao L."/>
            <person name="Wei J."/>
            <person name="Que T."/>
            <person name="Du C."/>
            <person name="Cheng J."/>
            <person name="Dai P."/>
            <person name="Han X."/>
            <person name="Huang E."/>
            <person name="Gao Y."/>
            <person name="Liu J."/>
            <person name="Shao H."/>
            <person name="Ye R."/>
            <person name="Li L."/>
            <person name="Wei W."/>
            <person name="Wang X."/>
            <person name="Wang C."/>
            <person name="Yang T."/>
            <person name="Huo Q."/>
            <person name="Li W."/>
            <person name="Guo W."/>
            <person name="Chen H."/>
            <person name="Zhou L."/>
            <person name="Ni X."/>
            <person name="Tian J."/>
            <person name="Zhou Y."/>
            <person name="Sheng Y."/>
            <person name="Liu T."/>
            <person name="Pan Y."/>
            <person name="Xia L."/>
            <person name="Li J."/>
            <person name="Zhao F."/>
            <person name="Cao W."/>
        </authorList>
    </citation>
    <scope>NUCLEOTIDE SEQUENCE</scope>
    <source>
        <strain evidence="1">Dsil-2018</strain>
    </source>
</reference>
<proteinExistence type="predicted"/>
<organism evidence="1 2">
    <name type="scientific">Dermacentor silvarum</name>
    <name type="common">Tick</name>
    <dbReference type="NCBI Taxonomy" id="543639"/>
    <lineage>
        <taxon>Eukaryota</taxon>
        <taxon>Metazoa</taxon>
        <taxon>Ecdysozoa</taxon>
        <taxon>Arthropoda</taxon>
        <taxon>Chelicerata</taxon>
        <taxon>Arachnida</taxon>
        <taxon>Acari</taxon>
        <taxon>Parasitiformes</taxon>
        <taxon>Ixodida</taxon>
        <taxon>Ixodoidea</taxon>
        <taxon>Ixodidae</taxon>
        <taxon>Rhipicephalinae</taxon>
        <taxon>Dermacentor</taxon>
    </lineage>
</organism>
<evidence type="ECO:0000313" key="1">
    <source>
        <dbReference type="EMBL" id="KAH7950497.1"/>
    </source>
</evidence>
<protein>
    <submittedName>
        <fullName evidence="1">Uncharacterized protein</fullName>
    </submittedName>
</protein>
<sequence>MDLGKSGACSHILAAVRMLALLKQQGFAEPPPELSCAELPQQWRSPRQKGIKPASVLDVDWRTPREGGVQLPVTARLSDASLDYQDEASQVAAIQSLGAELEALGDFPFDAVLLDVQAPMVKTKAGLAPADSPLTYQQSDRPHDFKTWMSSTIALGAGTSCAVPRLALFTGAVQHTFPDVLTADDQQILIVSTLVGAFVHCIHLVLLQNLQLAPEEAQDLEANTRQQALSDRWHLARHHRLTASTFGRVIKRKEWTEQGLTNLLDPKDLSRVRAIQYGKKNESVAAEWYATTMRAAGHNVTLQHCGLAVHPSCPWLGASPDRLAFDPEEGTYGVVEIKCPYSLKDSEANTVTTKNFCLTFVDDAPQPKRDDEYFYQVLGQMAVTECQWADFVVFSEKWIAVERIYFDQQKWDNVKAQLNDFFFTTALPYFAARNTAVVL</sequence>
<gene>
    <name evidence="1" type="ORF">HPB49_024627</name>
</gene>
<keyword evidence="2" id="KW-1185">Reference proteome</keyword>